<reference evidence="1 2" key="1">
    <citation type="submission" date="2020-09" db="EMBL/GenBank/DDBJ databases">
        <title>De no assembly of potato wild relative species, Solanum commersonii.</title>
        <authorList>
            <person name="Cho K."/>
        </authorList>
    </citation>
    <scope>NUCLEOTIDE SEQUENCE [LARGE SCALE GENOMIC DNA]</scope>
    <source>
        <strain evidence="1">LZ3.2</strain>
        <tissue evidence="1">Leaf</tissue>
    </source>
</reference>
<proteinExistence type="predicted"/>
<protein>
    <submittedName>
        <fullName evidence="1">Uncharacterized protein</fullName>
    </submittedName>
</protein>
<evidence type="ECO:0000313" key="1">
    <source>
        <dbReference type="EMBL" id="KAG5621376.1"/>
    </source>
</evidence>
<organism evidence="1 2">
    <name type="scientific">Solanum commersonii</name>
    <name type="common">Commerson's wild potato</name>
    <name type="synonym">Commerson's nightshade</name>
    <dbReference type="NCBI Taxonomy" id="4109"/>
    <lineage>
        <taxon>Eukaryota</taxon>
        <taxon>Viridiplantae</taxon>
        <taxon>Streptophyta</taxon>
        <taxon>Embryophyta</taxon>
        <taxon>Tracheophyta</taxon>
        <taxon>Spermatophyta</taxon>
        <taxon>Magnoliopsida</taxon>
        <taxon>eudicotyledons</taxon>
        <taxon>Gunneridae</taxon>
        <taxon>Pentapetalae</taxon>
        <taxon>asterids</taxon>
        <taxon>lamiids</taxon>
        <taxon>Solanales</taxon>
        <taxon>Solanaceae</taxon>
        <taxon>Solanoideae</taxon>
        <taxon>Solaneae</taxon>
        <taxon>Solanum</taxon>
    </lineage>
</organism>
<keyword evidence="2" id="KW-1185">Reference proteome</keyword>
<gene>
    <name evidence="1" type="ORF">H5410_006594</name>
</gene>
<sequence>MERVGSERRTESSKIRGEVRIKNLRTNIEFTVIIKRSKRTTDLGFGSYIGNICAAIMAATATGLPPFEAVHPAPPPQTTTYATLFNFNTINSKQSVLIN</sequence>
<accession>A0A9J6AAA1</accession>
<dbReference type="Proteomes" id="UP000824120">
    <property type="component" value="Chromosome 2"/>
</dbReference>
<comment type="caution">
    <text evidence="1">The sequence shown here is derived from an EMBL/GenBank/DDBJ whole genome shotgun (WGS) entry which is preliminary data.</text>
</comment>
<dbReference type="EMBL" id="JACXVP010000002">
    <property type="protein sequence ID" value="KAG5621376.1"/>
    <property type="molecule type" value="Genomic_DNA"/>
</dbReference>
<name>A0A9J6AAA1_SOLCO</name>
<evidence type="ECO:0000313" key="2">
    <source>
        <dbReference type="Proteomes" id="UP000824120"/>
    </source>
</evidence>
<dbReference type="AlphaFoldDB" id="A0A9J6AAA1"/>